<evidence type="ECO:0000256" key="1">
    <source>
        <dbReference type="SAM" id="Phobius"/>
    </source>
</evidence>
<feature type="transmembrane region" description="Helical" evidence="1">
    <location>
        <begin position="48"/>
        <end position="71"/>
    </location>
</feature>
<dbReference type="STRING" id="1176587.A8C56_20845"/>
<dbReference type="KEGG" id="nia:A8C56_20845"/>
<keyword evidence="3" id="KW-1185">Reference proteome</keyword>
<dbReference type="RefSeq" id="WP_067760365.1">
    <property type="nucleotide sequence ID" value="NZ_CP015772.1"/>
</dbReference>
<keyword evidence="1" id="KW-0812">Transmembrane</keyword>
<gene>
    <name evidence="2" type="ORF">A8C56_20845</name>
</gene>
<dbReference type="AlphaFoldDB" id="A0A1A9I8U2"/>
<keyword evidence="1" id="KW-1133">Transmembrane helix</keyword>
<evidence type="ECO:0000313" key="3">
    <source>
        <dbReference type="Proteomes" id="UP000077667"/>
    </source>
</evidence>
<evidence type="ECO:0000313" key="2">
    <source>
        <dbReference type="EMBL" id="ANH83101.1"/>
    </source>
</evidence>
<organism evidence="2 3">
    <name type="scientific">Niabella ginsenosidivorans</name>
    <dbReference type="NCBI Taxonomy" id="1176587"/>
    <lineage>
        <taxon>Bacteria</taxon>
        <taxon>Pseudomonadati</taxon>
        <taxon>Bacteroidota</taxon>
        <taxon>Chitinophagia</taxon>
        <taxon>Chitinophagales</taxon>
        <taxon>Chitinophagaceae</taxon>
        <taxon>Niabella</taxon>
    </lineage>
</organism>
<feature type="transmembrane region" description="Helical" evidence="1">
    <location>
        <begin position="6"/>
        <end position="28"/>
    </location>
</feature>
<feature type="transmembrane region" description="Helical" evidence="1">
    <location>
        <begin position="91"/>
        <end position="115"/>
    </location>
</feature>
<dbReference type="Proteomes" id="UP000077667">
    <property type="component" value="Chromosome"/>
</dbReference>
<dbReference type="EMBL" id="CP015772">
    <property type="protein sequence ID" value="ANH83101.1"/>
    <property type="molecule type" value="Genomic_DNA"/>
</dbReference>
<feature type="transmembrane region" description="Helical" evidence="1">
    <location>
        <begin position="127"/>
        <end position="151"/>
    </location>
</feature>
<sequence>METAKAITLSIAIIIALAIILMSIQLLLRKAKNRDSEDGKTEPAFGVWFATLFLSGAFIIAKEVAVFAEAVDNIYKINSATALFECFKTGSLFTGLSIVWLLLWYFIANMLFVMVTGKRNGAKEVAAGNFMFFLVRGMVLIGFIICLLPVFEMILRVFVPAVPVPFYH</sequence>
<name>A0A1A9I8U2_9BACT</name>
<reference evidence="2 3" key="1">
    <citation type="submission" date="2016-05" db="EMBL/GenBank/DDBJ databases">
        <title>Niabella ginsenosidivorans BS26 whole genome sequencing.</title>
        <authorList>
            <person name="Im W.T."/>
            <person name="Siddiqi M.Z."/>
        </authorList>
    </citation>
    <scope>NUCLEOTIDE SEQUENCE [LARGE SCALE GENOMIC DNA]</scope>
    <source>
        <strain evidence="2 3">BS26</strain>
    </source>
</reference>
<proteinExistence type="predicted"/>
<accession>A0A1A9I8U2</accession>
<keyword evidence="1" id="KW-0472">Membrane</keyword>
<protein>
    <submittedName>
        <fullName evidence="2">Uncharacterized protein</fullName>
    </submittedName>
</protein>
<dbReference type="OrthoDB" id="674929at2"/>